<evidence type="ECO:0008006" key="2">
    <source>
        <dbReference type="Google" id="ProtNLM"/>
    </source>
</evidence>
<proteinExistence type="predicted"/>
<dbReference type="AlphaFoldDB" id="A0A382M823"/>
<sequence length="84" mass="9425">LLEDHLSQGSLITIPTHNGKGGHPIILSPTLLDDLRRIDEESFGIKAVVQRHIEGTRRVEMDSPEVLWDLNTPEEYQRVLEAGA</sequence>
<evidence type="ECO:0000313" key="1">
    <source>
        <dbReference type="EMBL" id="SVC43341.1"/>
    </source>
</evidence>
<protein>
    <recommendedName>
        <fullName evidence="2">MobA-like NTP transferase domain-containing protein</fullName>
    </recommendedName>
</protein>
<accession>A0A382M823</accession>
<dbReference type="InterPro" id="IPR029044">
    <property type="entry name" value="Nucleotide-diphossugar_trans"/>
</dbReference>
<organism evidence="1">
    <name type="scientific">marine metagenome</name>
    <dbReference type="NCBI Taxonomy" id="408172"/>
    <lineage>
        <taxon>unclassified sequences</taxon>
        <taxon>metagenomes</taxon>
        <taxon>ecological metagenomes</taxon>
    </lineage>
</organism>
<name>A0A382M823_9ZZZZ</name>
<feature type="non-terminal residue" evidence="1">
    <location>
        <position position="1"/>
    </location>
</feature>
<dbReference type="SUPFAM" id="SSF53448">
    <property type="entry name" value="Nucleotide-diphospho-sugar transferases"/>
    <property type="match status" value="1"/>
</dbReference>
<dbReference type="Gene3D" id="3.90.550.10">
    <property type="entry name" value="Spore Coat Polysaccharide Biosynthesis Protein SpsA, Chain A"/>
    <property type="match status" value="1"/>
</dbReference>
<dbReference type="EMBL" id="UINC01090956">
    <property type="protein sequence ID" value="SVC43341.1"/>
    <property type="molecule type" value="Genomic_DNA"/>
</dbReference>
<gene>
    <name evidence="1" type="ORF">METZ01_LOCUS296195</name>
</gene>
<reference evidence="1" key="1">
    <citation type="submission" date="2018-05" db="EMBL/GenBank/DDBJ databases">
        <authorList>
            <person name="Lanie J.A."/>
            <person name="Ng W.-L."/>
            <person name="Kazmierczak K.M."/>
            <person name="Andrzejewski T.M."/>
            <person name="Davidsen T.M."/>
            <person name="Wayne K.J."/>
            <person name="Tettelin H."/>
            <person name="Glass J.I."/>
            <person name="Rusch D."/>
            <person name="Podicherti R."/>
            <person name="Tsui H.-C.T."/>
            <person name="Winkler M.E."/>
        </authorList>
    </citation>
    <scope>NUCLEOTIDE SEQUENCE</scope>
</reference>